<dbReference type="EMBL" id="PPGH01000034">
    <property type="protein sequence ID" value="PQJ96745.1"/>
    <property type="molecule type" value="Genomic_DNA"/>
</dbReference>
<proteinExistence type="predicted"/>
<dbReference type="AlphaFoldDB" id="A0A2S7XSN9"/>
<evidence type="ECO:0000259" key="3">
    <source>
        <dbReference type="Pfam" id="PF13340"/>
    </source>
</evidence>
<feature type="domain" description="Transposase IS4-like" evidence="2">
    <location>
        <begin position="107"/>
        <end position="252"/>
    </location>
</feature>
<accession>A0A2S7XSN9</accession>
<feature type="domain" description="Insertion element IS402-like" evidence="3">
    <location>
        <begin position="16"/>
        <end position="90"/>
    </location>
</feature>
<dbReference type="Proteomes" id="UP000239936">
    <property type="component" value="Unassembled WGS sequence"/>
</dbReference>
<dbReference type="Pfam" id="PF01609">
    <property type="entry name" value="DDE_Tnp_1"/>
    <property type="match status" value="1"/>
</dbReference>
<dbReference type="PANTHER" id="PTHR30007">
    <property type="entry name" value="PHP DOMAIN PROTEIN"/>
    <property type="match status" value="1"/>
</dbReference>
<dbReference type="PANTHER" id="PTHR30007:SF0">
    <property type="entry name" value="TRANSPOSASE"/>
    <property type="match status" value="1"/>
</dbReference>
<evidence type="ECO:0000256" key="1">
    <source>
        <dbReference type="SAM" id="MobiDB-lite"/>
    </source>
</evidence>
<name>A0A2S7XSN9_9GAMM</name>
<dbReference type="InterPro" id="IPR002559">
    <property type="entry name" value="Transposase_11"/>
</dbReference>
<comment type="caution">
    <text evidence="4">The sequence shown here is derived from an EMBL/GenBank/DDBJ whole genome shotgun (WGS) entry which is preliminary data.</text>
</comment>
<dbReference type="Pfam" id="PF13340">
    <property type="entry name" value="DUF4096"/>
    <property type="match status" value="1"/>
</dbReference>
<evidence type="ECO:0000313" key="5">
    <source>
        <dbReference type="Proteomes" id="UP000239936"/>
    </source>
</evidence>
<evidence type="ECO:0000259" key="2">
    <source>
        <dbReference type="Pfam" id="PF01609"/>
    </source>
</evidence>
<dbReference type="RefSeq" id="WP_105073507.1">
    <property type="nucleotide sequence ID" value="NZ_JAFLKP010000263.1"/>
</dbReference>
<dbReference type="GO" id="GO:0006313">
    <property type="term" value="P:DNA transposition"/>
    <property type="evidence" value="ECO:0007669"/>
    <property type="project" value="InterPro"/>
</dbReference>
<dbReference type="NCBIfam" id="NF033580">
    <property type="entry name" value="transpos_IS5_3"/>
    <property type="match status" value="1"/>
</dbReference>
<dbReference type="InterPro" id="IPR025161">
    <property type="entry name" value="IS402-like_dom"/>
</dbReference>
<dbReference type="OrthoDB" id="5676848at2"/>
<reference evidence="4 5" key="1">
    <citation type="submission" date="2018-01" db="EMBL/GenBank/DDBJ databases">
        <title>The complete genome sequence of Chromatium okenii LaCa, a purple sulfur bacterium with a turbulent life.</title>
        <authorList>
            <person name="Luedin S.M."/>
            <person name="Liechti N."/>
            <person name="Storelli N."/>
            <person name="Danza F."/>
            <person name="Wittwer M."/>
            <person name="Pothier J.F."/>
            <person name="Tonolla M.A."/>
        </authorList>
    </citation>
    <scope>NUCLEOTIDE SEQUENCE [LARGE SCALE GENOMIC DNA]</scope>
    <source>
        <strain evidence="4 5">LaCa</strain>
    </source>
</reference>
<dbReference type="GO" id="GO:0004803">
    <property type="term" value="F:transposase activity"/>
    <property type="evidence" value="ECO:0007669"/>
    <property type="project" value="InterPro"/>
</dbReference>
<dbReference type="GO" id="GO:0003677">
    <property type="term" value="F:DNA binding"/>
    <property type="evidence" value="ECO:0007669"/>
    <property type="project" value="InterPro"/>
</dbReference>
<feature type="region of interest" description="Disordered" evidence="1">
    <location>
        <begin position="99"/>
        <end position="126"/>
    </location>
</feature>
<sequence>MISNNSHSTKRYPSDLSDEEWKVIKPIFEELDPYTTGRPRTSDLREILNAIFYLNKTGYPWRYLPTDFPSYSLVNYYYNKWTNNRILEQVNAALRRRLREKKDRTPDPTGAIIDSQSVKGSPESAIDSGFDGGKLVKGRKRHIIVDTMGYLLVVWVHAANIFDGKAAYQVISNLFLLLHTVKIIWADGAYSGDELFKWVLSEFNCTLEVVNKKKGVKGFHVLPHRWVVERTFAWLGRSRRLSKDYERNRSSSEAQVYVASSRLLLRNICNTQLTYKLALS</sequence>
<evidence type="ECO:0000313" key="4">
    <source>
        <dbReference type="EMBL" id="PQJ96745.1"/>
    </source>
</evidence>
<protein>
    <submittedName>
        <fullName evidence="4">DDE transposase</fullName>
    </submittedName>
</protein>
<keyword evidence="5" id="KW-1185">Reference proteome</keyword>
<organism evidence="4 5">
    <name type="scientific">Chromatium okenii</name>
    <dbReference type="NCBI Taxonomy" id="61644"/>
    <lineage>
        <taxon>Bacteria</taxon>
        <taxon>Pseudomonadati</taxon>
        <taxon>Pseudomonadota</taxon>
        <taxon>Gammaproteobacteria</taxon>
        <taxon>Chromatiales</taxon>
        <taxon>Chromatiaceae</taxon>
        <taxon>Chromatium</taxon>
    </lineage>
</organism>
<gene>
    <name evidence="4" type="ORF">CXB77_07985</name>
</gene>